<dbReference type="Pfam" id="PF00753">
    <property type="entry name" value="Lactamase_B"/>
    <property type="match status" value="1"/>
</dbReference>
<evidence type="ECO:0000313" key="7">
    <source>
        <dbReference type="Proteomes" id="UP000181997"/>
    </source>
</evidence>
<feature type="domain" description="Metallo-beta-lactamase" evidence="5">
    <location>
        <begin position="12"/>
        <end position="191"/>
    </location>
</feature>
<keyword evidence="3" id="KW-0378">Hydrolase</keyword>
<dbReference type="AlphaFoldDB" id="A0A0V8HMG5"/>
<dbReference type="RefSeq" id="WP_058297784.1">
    <property type="nucleotide sequence ID" value="NZ_FMAU01000001.1"/>
</dbReference>
<keyword evidence="2" id="KW-0479">Metal-binding</keyword>
<evidence type="ECO:0000256" key="3">
    <source>
        <dbReference type="ARBA" id="ARBA00022801"/>
    </source>
</evidence>
<organism evidence="6 7">
    <name type="scientific">[Bacillus] enclensis</name>
    <dbReference type="NCBI Taxonomy" id="1402860"/>
    <lineage>
        <taxon>Bacteria</taxon>
        <taxon>Bacillati</taxon>
        <taxon>Bacillota</taxon>
        <taxon>Bacilli</taxon>
        <taxon>Bacillales</taxon>
        <taxon>Bacillaceae</taxon>
        <taxon>Rossellomorea</taxon>
    </lineage>
</organism>
<dbReference type="GO" id="GO:0046872">
    <property type="term" value="F:metal ion binding"/>
    <property type="evidence" value="ECO:0007669"/>
    <property type="project" value="UniProtKB-KW"/>
</dbReference>
<name>A0A0V8HMG5_9BACI</name>
<dbReference type="PANTHER" id="PTHR46233">
    <property type="entry name" value="HYDROXYACYLGLUTATHIONE HYDROLASE GLOC"/>
    <property type="match status" value="1"/>
</dbReference>
<dbReference type="EMBL" id="FMAU01000001">
    <property type="protein sequence ID" value="SCB88029.1"/>
    <property type="molecule type" value="Genomic_DNA"/>
</dbReference>
<keyword evidence="7" id="KW-1185">Reference proteome</keyword>
<dbReference type="SUPFAM" id="SSF56281">
    <property type="entry name" value="Metallo-hydrolase/oxidoreductase"/>
    <property type="match status" value="1"/>
</dbReference>
<dbReference type="SMART" id="SM00849">
    <property type="entry name" value="Lactamase_B"/>
    <property type="match status" value="1"/>
</dbReference>
<accession>A0A0V8HMG5</accession>
<dbReference type="CDD" id="cd06262">
    <property type="entry name" value="metallo-hydrolase-like_MBL-fold"/>
    <property type="match status" value="1"/>
</dbReference>
<keyword evidence="4" id="KW-0862">Zinc</keyword>
<dbReference type="InterPro" id="IPR051453">
    <property type="entry name" value="MBL_Glyoxalase_II"/>
</dbReference>
<gene>
    <name evidence="6" type="ORF">GA0061094_1127</name>
</gene>
<dbReference type="InterPro" id="IPR036866">
    <property type="entry name" value="RibonucZ/Hydroxyglut_hydro"/>
</dbReference>
<dbReference type="Proteomes" id="UP000181997">
    <property type="component" value="Unassembled WGS sequence"/>
</dbReference>
<sequence>MKWKQMPLGPLQTNCYILWNDQKNCLIVDPGAEGEKLVSWLNEHNLKPLAILLTHAHFDHIGAVDTVRHTYNIPVYIDEKESEWLTDPGLNGSGLFGMGKIQAAPADRIITSEHTLTIDDFTLQVFKTPGHSPGSLSYYAQSEGIVFAGDTLFMGSIGRSDLPGGDHQELLSSIHDHLLTLPEETEVLPGHGPATSVGNEMDGNPFLNGF</sequence>
<dbReference type="InterPro" id="IPR001279">
    <property type="entry name" value="Metallo-B-lactamas"/>
</dbReference>
<comment type="cofactor">
    <cofactor evidence="1">
        <name>Zn(2+)</name>
        <dbReference type="ChEBI" id="CHEBI:29105"/>
    </cofactor>
</comment>
<protein>
    <submittedName>
        <fullName evidence="6">Glyoxylase, beta-lactamase superfamily II</fullName>
    </submittedName>
</protein>
<proteinExistence type="predicted"/>
<reference evidence="7" key="1">
    <citation type="submission" date="2016-08" db="EMBL/GenBank/DDBJ databases">
        <authorList>
            <person name="Varghese N."/>
            <person name="Submissions Spin"/>
        </authorList>
    </citation>
    <scope>NUCLEOTIDE SEQUENCE [LARGE SCALE GENOMIC DNA]</scope>
    <source>
        <strain evidence="7">SGD-1123</strain>
    </source>
</reference>
<evidence type="ECO:0000259" key="5">
    <source>
        <dbReference type="SMART" id="SM00849"/>
    </source>
</evidence>
<dbReference type="GO" id="GO:0016787">
    <property type="term" value="F:hydrolase activity"/>
    <property type="evidence" value="ECO:0007669"/>
    <property type="project" value="UniProtKB-KW"/>
</dbReference>
<evidence type="ECO:0000256" key="2">
    <source>
        <dbReference type="ARBA" id="ARBA00022723"/>
    </source>
</evidence>
<evidence type="ECO:0000313" key="6">
    <source>
        <dbReference type="EMBL" id="SCB88029.1"/>
    </source>
</evidence>
<evidence type="ECO:0000256" key="1">
    <source>
        <dbReference type="ARBA" id="ARBA00001947"/>
    </source>
</evidence>
<dbReference type="OrthoDB" id="9802248at2"/>
<evidence type="ECO:0000256" key="4">
    <source>
        <dbReference type="ARBA" id="ARBA00022833"/>
    </source>
</evidence>
<dbReference type="Gene3D" id="3.60.15.10">
    <property type="entry name" value="Ribonuclease Z/Hydroxyacylglutathione hydrolase-like"/>
    <property type="match status" value="1"/>
</dbReference>
<dbReference type="PANTHER" id="PTHR46233:SF3">
    <property type="entry name" value="HYDROXYACYLGLUTATHIONE HYDROLASE GLOC"/>
    <property type="match status" value="1"/>
</dbReference>